<evidence type="ECO:0000313" key="2">
    <source>
        <dbReference type="EMBL" id="PWW82722.1"/>
    </source>
</evidence>
<feature type="region of interest" description="Disordered" evidence="1">
    <location>
        <begin position="505"/>
        <end position="570"/>
    </location>
</feature>
<feature type="compositionally biased region" description="Basic and acidic residues" evidence="1">
    <location>
        <begin position="523"/>
        <end position="544"/>
    </location>
</feature>
<feature type="compositionally biased region" description="Basic and acidic residues" evidence="1">
    <location>
        <begin position="465"/>
        <end position="477"/>
    </location>
</feature>
<name>A0A317T7U0_9CHLB</name>
<feature type="region of interest" description="Disordered" evidence="1">
    <location>
        <begin position="205"/>
        <end position="234"/>
    </location>
</feature>
<dbReference type="Proteomes" id="UP000246278">
    <property type="component" value="Unassembled WGS sequence"/>
</dbReference>
<reference evidence="3" key="1">
    <citation type="submission" date="2017-10" db="EMBL/GenBank/DDBJ databases">
        <authorList>
            <person name="Gaisin V.A."/>
            <person name="Rysina M.S."/>
            <person name="Grouzdev D.S."/>
        </authorList>
    </citation>
    <scope>NUCLEOTIDE SEQUENCE [LARGE SCALE GENOMIC DNA]</scope>
    <source>
        <strain evidence="3">V1</strain>
    </source>
</reference>
<comment type="caution">
    <text evidence="2">The sequence shown here is derived from an EMBL/GenBank/DDBJ whole genome shotgun (WGS) entry which is preliminary data.</text>
</comment>
<feature type="compositionally biased region" description="Low complexity" evidence="1">
    <location>
        <begin position="338"/>
        <end position="352"/>
    </location>
</feature>
<feature type="region of interest" description="Disordered" evidence="1">
    <location>
        <begin position="402"/>
        <end position="477"/>
    </location>
</feature>
<feature type="region of interest" description="Disordered" evidence="1">
    <location>
        <begin position="334"/>
        <end position="374"/>
    </location>
</feature>
<dbReference type="RefSeq" id="WP_110022438.1">
    <property type="nucleotide sequence ID" value="NZ_PDNZ01000002.1"/>
</dbReference>
<evidence type="ECO:0000256" key="1">
    <source>
        <dbReference type="SAM" id="MobiDB-lite"/>
    </source>
</evidence>
<feature type="compositionally biased region" description="Basic and acidic residues" evidence="1">
    <location>
        <begin position="413"/>
        <end position="422"/>
    </location>
</feature>
<dbReference type="EMBL" id="PDNZ01000002">
    <property type="protein sequence ID" value="PWW82722.1"/>
    <property type="molecule type" value="Genomic_DNA"/>
</dbReference>
<feature type="compositionally biased region" description="Polar residues" evidence="1">
    <location>
        <begin position="554"/>
        <end position="570"/>
    </location>
</feature>
<protein>
    <submittedName>
        <fullName evidence="2">Uncharacterized protein</fullName>
    </submittedName>
</protein>
<proteinExistence type="predicted"/>
<gene>
    <name evidence="2" type="ORF">CR164_02980</name>
</gene>
<sequence length="570" mass="62044">MTSIFTYVSGHTELGDVTEFFQKKLLNPGERPIAFFDGVFYESHQERVGNIAFQDYLIYSDKAVYLWARGANKDYLDRFTLGAVSINCRNKDNDFATLNLRIRREGKEPVYVIFDMVERAESEKIIALHTIIESTIESSLGNNFREELPDEIAEKILTSAVNICPPAPLAFSPPADQVQGSEKNSQIGYGQDLLEQYKASIGYTPEGRTAPSAEGMPSAGRPSGGSRGSMPPGIPKELEGMLPTDPEALKRIAGNLKETIGEAPFKLRDQVMKDLQHVPNDVATMLSAINELISNIADNPKAEKFVMNAIQTAVKNDGILGSVGKMLKMTTSFGPMGKKGSAQHSSGHSASGTARSEEPGEGLPVPDETSEPIRRKKVKIQADSEMAGDSNASLDQVLHDMETGLPSDFSDSSENKPEESIQRKKVTVATNEQEATVDTDASHKAGAPSTDGQGEKTVRSRKIKVKTEERDVSPSVEEQLKEALKTVGELGDVPASGILDVGEEADAKRRKISVQSESVTDNECEKSQSKVYRTMESEHDKDCTEPDALCATQKKPTANSKSQGPLNKSK</sequence>
<dbReference type="OrthoDB" id="593564at2"/>
<keyword evidence="3" id="KW-1185">Reference proteome</keyword>
<evidence type="ECO:0000313" key="3">
    <source>
        <dbReference type="Proteomes" id="UP000246278"/>
    </source>
</evidence>
<accession>A0A317T7U0</accession>
<organism evidence="2 3">
    <name type="scientific">Prosthecochloris marina</name>
    <dbReference type="NCBI Taxonomy" id="2017681"/>
    <lineage>
        <taxon>Bacteria</taxon>
        <taxon>Pseudomonadati</taxon>
        <taxon>Chlorobiota</taxon>
        <taxon>Chlorobiia</taxon>
        <taxon>Chlorobiales</taxon>
        <taxon>Chlorobiaceae</taxon>
        <taxon>Prosthecochloris</taxon>
    </lineage>
</organism>
<dbReference type="AlphaFoldDB" id="A0A317T7U0"/>